<evidence type="ECO:0000313" key="2">
    <source>
        <dbReference type="EMBL" id="KAA9135838.1"/>
    </source>
</evidence>
<dbReference type="AlphaFoldDB" id="A0A5N0TNJ2"/>
<organism evidence="2 3">
    <name type="scientific">Microbacterium caowuchunii</name>
    <dbReference type="NCBI Taxonomy" id="2614638"/>
    <lineage>
        <taxon>Bacteria</taxon>
        <taxon>Bacillati</taxon>
        <taxon>Actinomycetota</taxon>
        <taxon>Actinomycetes</taxon>
        <taxon>Micrococcales</taxon>
        <taxon>Microbacteriaceae</taxon>
        <taxon>Microbacterium</taxon>
    </lineage>
</organism>
<gene>
    <name evidence="2" type="ORF">F6B40_01235</name>
</gene>
<keyword evidence="1" id="KW-1133">Transmembrane helix</keyword>
<dbReference type="Pfam" id="PF11188">
    <property type="entry name" value="DUF2975"/>
    <property type="match status" value="1"/>
</dbReference>
<feature type="transmembrane region" description="Helical" evidence="1">
    <location>
        <begin position="46"/>
        <end position="70"/>
    </location>
</feature>
<dbReference type="RefSeq" id="WP_150891692.1">
    <property type="nucleotide sequence ID" value="NZ_VYUY01000003.1"/>
</dbReference>
<proteinExistence type="predicted"/>
<sequence length="160" mass="16579">MTRVTIILLRTLTVLLAAGALFAQVRLVPIIAAGLADDADRPEWAAPLAVAGILTIACGETVLVALWILLSQVRRGSIFTPRAFGWVDTMIAAGVVATALALAVTTLVALVLEPPLDAPGLVVMAGGLVVLSATFVLLMVVMRGLLRTATAMQAELAEVV</sequence>
<keyword evidence="3" id="KW-1185">Reference proteome</keyword>
<dbReference type="InterPro" id="IPR021354">
    <property type="entry name" value="DUF2975"/>
</dbReference>
<accession>A0A5N0TNJ2</accession>
<name>A0A5N0TNJ2_9MICO</name>
<reference evidence="3" key="1">
    <citation type="submission" date="2019-09" db="EMBL/GenBank/DDBJ databases">
        <title>Mumia zhuanghuii sp. nov. isolated from the intestinal contents of plateau pika (Ochotona curzoniae) in the Qinghai-Tibet plateau of China.</title>
        <authorList>
            <person name="Tian Z."/>
        </authorList>
    </citation>
    <scope>NUCLEOTIDE SEQUENCE [LARGE SCALE GENOMIC DNA]</scope>
    <source>
        <strain evidence="3">L-033</strain>
    </source>
</reference>
<feature type="transmembrane region" description="Helical" evidence="1">
    <location>
        <begin position="91"/>
        <end position="112"/>
    </location>
</feature>
<dbReference type="Proteomes" id="UP000326838">
    <property type="component" value="Unassembled WGS sequence"/>
</dbReference>
<dbReference type="EMBL" id="VYUY01000003">
    <property type="protein sequence ID" value="KAA9135838.1"/>
    <property type="molecule type" value="Genomic_DNA"/>
</dbReference>
<comment type="caution">
    <text evidence="2">The sequence shown here is derived from an EMBL/GenBank/DDBJ whole genome shotgun (WGS) entry which is preliminary data.</text>
</comment>
<keyword evidence="1" id="KW-0472">Membrane</keyword>
<protein>
    <submittedName>
        <fullName evidence="2">DUF2975 domain-containing protein</fullName>
    </submittedName>
</protein>
<evidence type="ECO:0000313" key="3">
    <source>
        <dbReference type="Proteomes" id="UP000326838"/>
    </source>
</evidence>
<feature type="transmembrane region" description="Helical" evidence="1">
    <location>
        <begin position="118"/>
        <end position="142"/>
    </location>
</feature>
<evidence type="ECO:0000256" key="1">
    <source>
        <dbReference type="SAM" id="Phobius"/>
    </source>
</evidence>
<keyword evidence="1" id="KW-0812">Transmembrane</keyword>